<reference evidence="2" key="1">
    <citation type="submission" date="2020-10" db="EMBL/GenBank/DDBJ databases">
        <authorList>
            <person name="Roach M.J.R."/>
        </authorList>
    </citation>
    <scope>NUCLEOTIDE SEQUENCE</scope>
    <source>
        <strain evidence="2">CBS 1945</strain>
    </source>
</reference>
<dbReference type="Proteomes" id="UP000662931">
    <property type="component" value="Chromosome 2"/>
</dbReference>
<dbReference type="RefSeq" id="XP_038778743.1">
    <property type="nucleotide sequence ID" value="XM_038922815.1"/>
</dbReference>
<dbReference type="KEGG" id="bnn:FOA43_002527"/>
<proteinExistence type="predicted"/>
<feature type="domain" description="NAD(P)-binding" evidence="1">
    <location>
        <begin position="7"/>
        <end position="226"/>
    </location>
</feature>
<sequence length="245" mass="26591">MTIAFFGATGGCANACLTYSLKNNFKCRALARNPEKLRSMLEEQGLDQTSIDSNLTIVEGSIEDVNSIVSTIKDATHVVSGVGSTPKLQMSLTTPVTIVNPTVCEAFANNLTEAVHRIGASEPPSLAVVSTTGISSGPEDVPFGLRWLYHIALKTPHADKRKMEKTVKSTSIFSRVVVVRASLLKGTHLISSGDDDIDKVLRVGTEKQPEVGYAVKRANVGRWIYERFIKSDEIPKGHSVYTLTE</sequence>
<dbReference type="GeneID" id="62195928"/>
<dbReference type="PANTHER" id="PTHR15020:SF50">
    <property type="entry name" value="UPF0659 PROTEIN YMR090W"/>
    <property type="match status" value="1"/>
</dbReference>
<accession>A0A875S2J8</accession>
<keyword evidence="3" id="KW-1185">Reference proteome</keyword>
<dbReference type="Pfam" id="PF13460">
    <property type="entry name" value="NAD_binding_10"/>
    <property type="match status" value="1"/>
</dbReference>
<dbReference type="PANTHER" id="PTHR15020">
    <property type="entry name" value="FLAVIN REDUCTASE-RELATED"/>
    <property type="match status" value="1"/>
</dbReference>
<dbReference type="OrthoDB" id="63935at2759"/>
<evidence type="ECO:0000259" key="1">
    <source>
        <dbReference type="Pfam" id="PF13460"/>
    </source>
</evidence>
<protein>
    <recommendedName>
        <fullName evidence="1">NAD(P)-binding domain-containing protein</fullName>
    </recommendedName>
</protein>
<gene>
    <name evidence="2" type="ORF">FOA43_002527</name>
</gene>
<dbReference type="InterPro" id="IPR036291">
    <property type="entry name" value="NAD(P)-bd_dom_sf"/>
</dbReference>
<organism evidence="2 3">
    <name type="scientific">Eeniella nana</name>
    <name type="common">Yeast</name>
    <name type="synonym">Brettanomyces nanus</name>
    <dbReference type="NCBI Taxonomy" id="13502"/>
    <lineage>
        <taxon>Eukaryota</taxon>
        <taxon>Fungi</taxon>
        <taxon>Dikarya</taxon>
        <taxon>Ascomycota</taxon>
        <taxon>Saccharomycotina</taxon>
        <taxon>Pichiomycetes</taxon>
        <taxon>Pichiales</taxon>
        <taxon>Pichiaceae</taxon>
        <taxon>Brettanomyces</taxon>
    </lineage>
</organism>
<dbReference type="SUPFAM" id="SSF51735">
    <property type="entry name" value="NAD(P)-binding Rossmann-fold domains"/>
    <property type="match status" value="1"/>
</dbReference>
<dbReference type="EMBL" id="CP064813">
    <property type="protein sequence ID" value="QPG75178.1"/>
    <property type="molecule type" value="Genomic_DNA"/>
</dbReference>
<evidence type="ECO:0000313" key="3">
    <source>
        <dbReference type="Proteomes" id="UP000662931"/>
    </source>
</evidence>
<name>A0A875S2J8_EENNA</name>
<dbReference type="InterPro" id="IPR016040">
    <property type="entry name" value="NAD(P)-bd_dom"/>
</dbReference>
<dbReference type="Gene3D" id="3.40.50.720">
    <property type="entry name" value="NAD(P)-binding Rossmann-like Domain"/>
    <property type="match status" value="1"/>
</dbReference>
<dbReference type="AlphaFoldDB" id="A0A875S2J8"/>
<evidence type="ECO:0000313" key="2">
    <source>
        <dbReference type="EMBL" id="QPG75178.1"/>
    </source>
</evidence>